<dbReference type="EMBL" id="CP101987">
    <property type="protein sequence ID" value="UUI73477.1"/>
    <property type="molecule type" value="Genomic_DNA"/>
</dbReference>
<evidence type="ECO:0000256" key="1">
    <source>
        <dbReference type="SAM" id="Phobius"/>
    </source>
</evidence>
<accession>A0ABY5KW64</accession>
<gene>
    <name evidence="2" type="ORF">NP048_08635</name>
</gene>
<keyword evidence="1" id="KW-0812">Transmembrane</keyword>
<keyword evidence="1" id="KW-0472">Membrane</keyword>
<dbReference type="Proteomes" id="UP001316384">
    <property type="component" value="Chromosome"/>
</dbReference>
<organism evidence="2 3">
    <name type="scientific">Cellulomonas xiejunii</name>
    <dbReference type="NCBI Taxonomy" id="2968083"/>
    <lineage>
        <taxon>Bacteria</taxon>
        <taxon>Bacillati</taxon>
        <taxon>Actinomycetota</taxon>
        <taxon>Actinomycetes</taxon>
        <taxon>Micrococcales</taxon>
        <taxon>Cellulomonadaceae</taxon>
        <taxon>Cellulomonas</taxon>
    </lineage>
</organism>
<proteinExistence type="predicted"/>
<feature type="transmembrane region" description="Helical" evidence="1">
    <location>
        <begin position="12"/>
        <end position="31"/>
    </location>
</feature>
<reference evidence="2 3" key="1">
    <citation type="submission" date="2022-07" db="EMBL/GenBank/DDBJ databases">
        <title>Novel species in genus cellulomonas.</title>
        <authorList>
            <person name="Ye L."/>
        </authorList>
    </citation>
    <scope>NUCLEOTIDE SEQUENCE [LARGE SCALE GENOMIC DNA]</scope>
    <source>
        <strain evidence="3">zg-B89</strain>
    </source>
</reference>
<dbReference type="RefSeq" id="WP_227578589.1">
    <property type="nucleotide sequence ID" value="NZ_CP101987.1"/>
</dbReference>
<evidence type="ECO:0000313" key="3">
    <source>
        <dbReference type="Proteomes" id="UP001316384"/>
    </source>
</evidence>
<protein>
    <submittedName>
        <fullName evidence="2">Uncharacterized protein</fullName>
    </submittedName>
</protein>
<keyword evidence="1" id="KW-1133">Transmembrane helix</keyword>
<sequence>MAGRVREASAPVALVASVVLRGAAVVVLLGVRRAQLRDVTRAAPGAAA</sequence>
<evidence type="ECO:0000313" key="2">
    <source>
        <dbReference type="EMBL" id="UUI73477.1"/>
    </source>
</evidence>
<keyword evidence="3" id="KW-1185">Reference proteome</keyword>
<name>A0ABY5KW64_9CELL</name>